<gene>
    <name evidence="2" type="ORF">J2Z48_001988</name>
</gene>
<accession>A0AAJ1TG02</accession>
<dbReference type="Proteomes" id="UP001238450">
    <property type="component" value="Unassembled WGS sequence"/>
</dbReference>
<dbReference type="InterPro" id="IPR008983">
    <property type="entry name" value="Tumour_necrosis_fac-like_dom"/>
</dbReference>
<dbReference type="SUPFAM" id="SSF49842">
    <property type="entry name" value="TNF-like"/>
    <property type="match status" value="1"/>
</dbReference>
<protein>
    <recommendedName>
        <fullName evidence="4">Collagen-like protein</fullName>
    </recommendedName>
</protein>
<evidence type="ECO:0008006" key="4">
    <source>
        <dbReference type="Google" id="ProtNLM"/>
    </source>
</evidence>
<proteinExistence type="predicted"/>
<feature type="region of interest" description="Disordered" evidence="1">
    <location>
        <begin position="48"/>
        <end position="71"/>
    </location>
</feature>
<reference evidence="2 3" key="1">
    <citation type="submission" date="2023-07" db="EMBL/GenBank/DDBJ databases">
        <title>Genomic Encyclopedia of Type Strains, Phase IV (KMG-IV): sequencing the most valuable type-strain genomes for metagenomic binning, comparative biology and taxonomic classification.</title>
        <authorList>
            <person name="Goeker M."/>
        </authorList>
    </citation>
    <scope>NUCLEOTIDE SEQUENCE [LARGE SCALE GENOMIC DNA]</scope>
    <source>
        <strain evidence="2 3">DSM 46876</strain>
    </source>
</reference>
<dbReference type="RefSeq" id="WP_307253070.1">
    <property type="nucleotide sequence ID" value="NZ_JAUSUV010000008.1"/>
</dbReference>
<organism evidence="2 3">
    <name type="scientific">Croceifilum oryzae</name>
    <dbReference type="NCBI Taxonomy" id="1553429"/>
    <lineage>
        <taxon>Bacteria</taxon>
        <taxon>Bacillati</taxon>
        <taxon>Bacillota</taxon>
        <taxon>Bacilli</taxon>
        <taxon>Bacillales</taxon>
        <taxon>Thermoactinomycetaceae</taxon>
        <taxon>Croceifilum</taxon>
    </lineage>
</organism>
<dbReference type="AlphaFoldDB" id="A0AAJ1TG02"/>
<evidence type="ECO:0000256" key="1">
    <source>
        <dbReference type="SAM" id="MobiDB-lite"/>
    </source>
</evidence>
<keyword evidence="3" id="KW-1185">Reference proteome</keyword>
<sequence length="220" mass="21843">MVTVEDFFTVTPGSANVRLEVPTGTTGAIAEIVQAIVAELGLTGTTGATGATGTDGVTGATGPTGATGATGPTSAFPPAFAAFMGDSTAGLTLAAGGRIGYNLQESAVGIVSSGFAASPTGTLFTVTDPGVYMMISTITCNNSSVFQFEVNGTPRTNTIMAIIGETGPGSITIMDILPMGAGQTIGVRNASNNGSVANLFRTNTAGRVPAYSSIAIYRIG</sequence>
<evidence type="ECO:0000313" key="3">
    <source>
        <dbReference type="Proteomes" id="UP001238450"/>
    </source>
</evidence>
<dbReference type="EMBL" id="JAUSUV010000008">
    <property type="protein sequence ID" value="MDQ0417804.1"/>
    <property type="molecule type" value="Genomic_DNA"/>
</dbReference>
<name>A0AAJ1TG02_9BACL</name>
<evidence type="ECO:0000313" key="2">
    <source>
        <dbReference type="EMBL" id="MDQ0417804.1"/>
    </source>
</evidence>
<comment type="caution">
    <text evidence="2">The sequence shown here is derived from an EMBL/GenBank/DDBJ whole genome shotgun (WGS) entry which is preliminary data.</text>
</comment>